<keyword evidence="7 12" id="KW-0186">Copper</keyword>
<dbReference type="Gene3D" id="3.10.450.40">
    <property type="match status" value="2"/>
</dbReference>
<dbReference type="SUPFAM" id="SSF54416">
    <property type="entry name" value="Amine oxidase N-terminal region"/>
    <property type="match status" value="2"/>
</dbReference>
<dbReference type="InterPro" id="IPR049948">
    <property type="entry name" value="Cu_Am_ox_TPQ-bd"/>
</dbReference>
<dbReference type="Gene3D" id="2.70.98.20">
    <property type="entry name" value="Copper amine oxidase, catalytic domain"/>
    <property type="match status" value="1"/>
</dbReference>
<evidence type="ECO:0000313" key="17">
    <source>
        <dbReference type="EMBL" id="OAY55781.1"/>
    </source>
</evidence>
<evidence type="ECO:0000256" key="8">
    <source>
        <dbReference type="ARBA" id="ARBA00023157"/>
    </source>
</evidence>
<dbReference type="GO" id="GO:0009308">
    <property type="term" value="P:amine metabolic process"/>
    <property type="evidence" value="ECO:0000318"/>
    <property type="project" value="GO_Central"/>
</dbReference>
<evidence type="ECO:0000256" key="3">
    <source>
        <dbReference type="ARBA" id="ARBA00011738"/>
    </source>
</evidence>
<dbReference type="InterPro" id="IPR049947">
    <property type="entry name" value="Cu_Am_Ox_Cu-bd"/>
</dbReference>
<keyword evidence="8" id="KW-1015">Disulfide bond</keyword>
<evidence type="ECO:0000256" key="11">
    <source>
        <dbReference type="PIRSR" id="PIRSR600269-51"/>
    </source>
</evidence>
<evidence type="ECO:0000256" key="4">
    <source>
        <dbReference type="ARBA" id="ARBA00022723"/>
    </source>
</evidence>
<feature type="active site" description="Proton acceptor" evidence="10">
    <location>
        <position position="321"/>
    </location>
</feature>
<keyword evidence="5 10" id="KW-0801">TPQ</keyword>
<dbReference type="PROSITE" id="PS01164">
    <property type="entry name" value="COPPER_AMINE_OXID_1"/>
    <property type="match status" value="1"/>
</dbReference>
<evidence type="ECO:0000259" key="16">
    <source>
        <dbReference type="Pfam" id="PF02728"/>
    </source>
</evidence>
<proteinExistence type="inferred from homology"/>
<dbReference type="InterPro" id="IPR015802">
    <property type="entry name" value="Cu_amine_oxidase_N3"/>
</dbReference>
<comment type="similarity">
    <text evidence="2 12">Belongs to the copper/topaquinone oxidase family.</text>
</comment>
<dbReference type="Gramene" id="Manes.03G179700.1.v8.1">
    <property type="protein sequence ID" value="Manes.03G179700.1.v8.1.CDS"/>
    <property type="gene ID" value="Manes.03G179700.v8.1"/>
</dbReference>
<evidence type="ECO:0000256" key="2">
    <source>
        <dbReference type="ARBA" id="ARBA00007983"/>
    </source>
</evidence>
<dbReference type="Pfam" id="PF01179">
    <property type="entry name" value="Cu_amine_oxid"/>
    <property type="match status" value="1"/>
</dbReference>
<dbReference type="PROSITE" id="PS01165">
    <property type="entry name" value="COPPER_AMINE_OXID_2"/>
    <property type="match status" value="1"/>
</dbReference>
<evidence type="ECO:0000256" key="5">
    <source>
        <dbReference type="ARBA" id="ARBA00022772"/>
    </source>
</evidence>
<feature type="chain" id="PRO_5012248722" description="Amine oxidase" evidence="13">
    <location>
        <begin position="24"/>
        <end position="673"/>
    </location>
</feature>
<sequence length="673" mass="77036">MSPFSITLFFLLFSTLFFIPTHQRQHPHPLDPLTPEEITQVQAIVRDSYPNSTHVLTFQYVGLEQLPKSSVLSWIRNPSIETLHRRSFVIARIDQTTHEIIVDLSLHQVISDQVYDGYGYPLLTFEEQNAANQLPFQYSPFLESINKRGLKIEEVVCGSFTVGWFGQKKRSKRIVKVMCYYLDGTVNVYMRPIEGISLTVDLEDMKITHFKDRITVPIPKADGTDYRGSKQTPPFGPHLKGITVVQPDGPSFKIDGHRIRWANWDFHLSFDTRAGPVISVASIFDVDKQKFRQVLYKGFVSEVYVPYMDLTEEWYFRTFFDAGEYGYGLSAVPLEPITDCPENAYFIDAYFASQNGMPVKMPNIFCIFERLSGDIMWRHTETLIPGNMVREVRPDVSLVVRMVSTVGNYDYINDWEFKQSGSIKVTVGLTGLLEVRGSVYTHKDQIEEEVFGTLLAENTLGPHHDHFLTYHLDVDVDGDANSFVKSRMQVTPVTDDKLHRKSYWRVVSETAKTESDARIKLGLEQADLLVVNPNKRTSMGNFIGYRLIPGSSTSPISSQDDYPQIRGAFTNYNVWVTPYNKSEKWAGGVYADQSRGDNTLATWSLRNRIIENRDIVLWYTVGFHHVPCQEDFPVMPTISSGFELRPTNFFEKNPVLKVKPPQPIQWTNCSACR</sequence>
<dbReference type="GO" id="GO:0008131">
    <property type="term" value="F:primary methylamine oxidase activity"/>
    <property type="evidence" value="ECO:0000318"/>
    <property type="project" value="GO_Central"/>
</dbReference>
<dbReference type="GO" id="GO:0005507">
    <property type="term" value="F:copper ion binding"/>
    <property type="evidence" value="ECO:0000318"/>
    <property type="project" value="GO_Central"/>
</dbReference>
<comment type="catalytic activity">
    <reaction evidence="9">
        <text>a primary methyl amine + O2 + H2O = an aldehyde + H2O2 + NH4(+)</text>
        <dbReference type="Rhea" id="RHEA:16153"/>
        <dbReference type="ChEBI" id="CHEBI:15377"/>
        <dbReference type="ChEBI" id="CHEBI:15379"/>
        <dbReference type="ChEBI" id="CHEBI:16240"/>
        <dbReference type="ChEBI" id="CHEBI:17478"/>
        <dbReference type="ChEBI" id="CHEBI:28938"/>
        <dbReference type="ChEBI" id="CHEBI:228804"/>
        <dbReference type="EC" id="1.4.3.21"/>
    </reaction>
</comment>
<comment type="cofactor">
    <cofactor evidence="1">
        <name>Cu cation</name>
        <dbReference type="ChEBI" id="CHEBI:23378"/>
    </cofactor>
</comment>
<dbReference type="EMBL" id="CM004389">
    <property type="protein sequence ID" value="OAY55781.1"/>
    <property type="molecule type" value="Genomic_DNA"/>
</dbReference>
<comment type="subunit">
    <text evidence="3">Homodimer.</text>
</comment>
<feature type="signal peptide" evidence="13">
    <location>
        <begin position="1"/>
        <end position="23"/>
    </location>
</feature>
<dbReference type="GO" id="GO:0048038">
    <property type="term" value="F:quinone binding"/>
    <property type="evidence" value="ECO:0007669"/>
    <property type="project" value="InterPro"/>
</dbReference>
<dbReference type="InterPro" id="IPR016182">
    <property type="entry name" value="Cu_amine_oxidase_N-reg"/>
</dbReference>
<keyword evidence="6 12" id="KW-0560">Oxidoreductase</keyword>
<dbReference type="InterPro" id="IPR000269">
    <property type="entry name" value="Cu_amine_oxidase"/>
</dbReference>
<gene>
    <name evidence="17" type="ORF">MANES_03G179700v8</name>
</gene>
<protein>
    <recommendedName>
        <fullName evidence="12">Amine oxidase</fullName>
        <ecNumber evidence="12">1.4.3.-</ecNumber>
    </recommendedName>
</protein>
<dbReference type="InterPro" id="IPR015798">
    <property type="entry name" value="Cu_amine_oxidase_C"/>
</dbReference>
<evidence type="ECO:0000256" key="10">
    <source>
        <dbReference type="PIRSR" id="PIRSR600269-50"/>
    </source>
</evidence>
<dbReference type="Pfam" id="PF02727">
    <property type="entry name" value="Cu_amine_oxidN2"/>
    <property type="match status" value="1"/>
</dbReference>
<keyword evidence="13" id="KW-0732">Signal</keyword>
<feature type="domain" description="Copper amine oxidase catalytic" evidence="14">
    <location>
        <begin position="243"/>
        <end position="656"/>
    </location>
</feature>
<dbReference type="AlphaFoldDB" id="A0A2C9WB29"/>
<feature type="domain" description="Copper amine oxidase N3-terminal" evidence="16">
    <location>
        <begin position="121"/>
        <end position="218"/>
    </location>
</feature>
<dbReference type="FunFam" id="2.70.98.20:FF:000004">
    <property type="entry name" value="Amine oxidase"/>
    <property type="match status" value="1"/>
</dbReference>
<dbReference type="SUPFAM" id="SSF49998">
    <property type="entry name" value="Amine oxidase catalytic domain"/>
    <property type="match status" value="1"/>
</dbReference>
<evidence type="ECO:0000256" key="13">
    <source>
        <dbReference type="SAM" id="SignalP"/>
    </source>
</evidence>
<evidence type="ECO:0000256" key="6">
    <source>
        <dbReference type="ARBA" id="ARBA00023002"/>
    </source>
</evidence>
<dbReference type="FunFam" id="3.10.450.40:FF:000005">
    <property type="entry name" value="Amine oxidase"/>
    <property type="match status" value="1"/>
</dbReference>
<comment type="caution">
    <text evidence="17">The sequence shown here is derived from an EMBL/GenBank/DDBJ whole genome shotgun (WGS) entry which is preliminary data.</text>
</comment>
<feature type="active site" description="Schiff-base intermediate with substrate; via topaquinone" evidence="10">
    <location>
        <position position="409"/>
    </location>
</feature>
<name>A0A2C9WB29_MANES</name>
<dbReference type="Pfam" id="PF02728">
    <property type="entry name" value="Cu_amine_oxidN3"/>
    <property type="match status" value="1"/>
</dbReference>
<dbReference type="PANTHER" id="PTHR10638">
    <property type="entry name" value="COPPER AMINE OXIDASE"/>
    <property type="match status" value="1"/>
</dbReference>
<dbReference type="PANTHER" id="PTHR10638:SF71">
    <property type="entry name" value="AMINE OXIDASE"/>
    <property type="match status" value="1"/>
</dbReference>
<evidence type="ECO:0000256" key="12">
    <source>
        <dbReference type="RuleBase" id="RU000672"/>
    </source>
</evidence>
<dbReference type="FunFam" id="3.10.450.40:FF:000012">
    <property type="entry name" value="Amine oxidase"/>
    <property type="match status" value="1"/>
</dbReference>
<dbReference type="STRING" id="3983.A0A2C9WB29"/>
<dbReference type="InterPro" id="IPR015800">
    <property type="entry name" value="Cu_amine_oxidase_N2"/>
</dbReference>
<evidence type="ECO:0000313" key="18">
    <source>
        <dbReference type="Proteomes" id="UP000091857"/>
    </source>
</evidence>
<keyword evidence="4 12" id="KW-0479">Metal-binding</keyword>
<evidence type="ECO:0000259" key="14">
    <source>
        <dbReference type="Pfam" id="PF01179"/>
    </source>
</evidence>
<comment type="cofactor">
    <cofactor evidence="12">
        <name>Cu cation</name>
        <dbReference type="ChEBI" id="CHEBI:23378"/>
    </cofactor>
    <text evidence="12">Contains 1 topaquinone per subunit.</text>
</comment>
<feature type="domain" description="Copper amine oxidase N2-terminal" evidence="15">
    <location>
        <begin position="28"/>
        <end position="113"/>
    </location>
</feature>
<reference evidence="18" key="1">
    <citation type="journal article" date="2016" name="Nat. Biotechnol.">
        <title>Sequencing wild and cultivated cassava and related species reveals extensive interspecific hybridization and genetic diversity.</title>
        <authorList>
            <person name="Bredeson J.V."/>
            <person name="Lyons J.B."/>
            <person name="Prochnik S.E."/>
            <person name="Wu G.A."/>
            <person name="Ha C.M."/>
            <person name="Edsinger-Gonzales E."/>
            <person name="Grimwood J."/>
            <person name="Schmutz J."/>
            <person name="Rabbi I.Y."/>
            <person name="Egesi C."/>
            <person name="Nauluvula P."/>
            <person name="Lebot V."/>
            <person name="Ndunguru J."/>
            <person name="Mkamilo G."/>
            <person name="Bart R.S."/>
            <person name="Setter T.L."/>
            <person name="Gleadow R.M."/>
            <person name="Kulakow P."/>
            <person name="Ferguson M.E."/>
            <person name="Rounsley S."/>
            <person name="Rokhsar D.S."/>
        </authorList>
    </citation>
    <scope>NUCLEOTIDE SEQUENCE [LARGE SCALE GENOMIC DNA]</scope>
    <source>
        <strain evidence="18">cv. AM560-2</strain>
    </source>
</reference>
<evidence type="ECO:0000256" key="1">
    <source>
        <dbReference type="ARBA" id="ARBA00001935"/>
    </source>
</evidence>
<dbReference type="Proteomes" id="UP000091857">
    <property type="component" value="Chromosome 3"/>
</dbReference>
<evidence type="ECO:0000256" key="7">
    <source>
        <dbReference type="ARBA" id="ARBA00023008"/>
    </source>
</evidence>
<organism evidence="17 18">
    <name type="scientific">Manihot esculenta</name>
    <name type="common">Cassava</name>
    <name type="synonym">Jatropha manihot</name>
    <dbReference type="NCBI Taxonomy" id="3983"/>
    <lineage>
        <taxon>Eukaryota</taxon>
        <taxon>Viridiplantae</taxon>
        <taxon>Streptophyta</taxon>
        <taxon>Embryophyta</taxon>
        <taxon>Tracheophyta</taxon>
        <taxon>Spermatophyta</taxon>
        <taxon>Magnoliopsida</taxon>
        <taxon>eudicotyledons</taxon>
        <taxon>Gunneridae</taxon>
        <taxon>Pentapetalae</taxon>
        <taxon>rosids</taxon>
        <taxon>fabids</taxon>
        <taxon>Malpighiales</taxon>
        <taxon>Euphorbiaceae</taxon>
        <taxon>Crotonoideae</taxon>
        <taxon>Manihoteae</taxon>
        <taxon>Manihot</taxon>
    </lineage>
</organism>
<evidence type="ECO:0000259" key="15">
    <source>
        <dbReference type="Pfam" id="PF02727"/>
    </source>
</evidence>
<evidence type="ECO:0000256" key="9">
    <source>
        <dbReference type="ARBA" id="ARBA00048032"/>
    </source>
</evidence>
<keyword evidence="18" id="KW-1185">Reference proteome</keyword>
<dbReference type="OMA" id="VRNDPWI"/>
<feature type="modified residue" description="2',4',5'-topaquinone" evidence="11">
    <location>
        <position position="409"/>
    </location>
</feature>
<dbReference type="EC" id="1.4.3.-" evidence="12"/>
<dbReference type="GO" id="GO:0009753">
    <property type="term" value="P:response to jasmonic acid"/>
    <property type="evidence" value="ECO:0000318"/>
    <property type="project" value="GO_Central"/>
</dbReference>
<comment type="PTM">
    <text evidence="11 12">Topaquinone (TPQ) is generated by copper-dependent autoxidation of a specific tyrosyl residue.</text>
</comment>
<dbReference type="InterPro" id="IPR036460">
    <property type="entry name" value="Cu_amine_oxidase_C_sf"/>
</dbReference>
<dbReference type="OrthoDB" id="817706at2759"/>
<accession>A0A2C9WB29</accession>